<evidence type="ECO:0000256" key="1">
    <source>
        <dbReference type="SAM" id="Phobius"/>
    </source>
</evidence>
<dbReference type="InterPro" id="IPR045340">
    <property type="entry name" value="DUF6533"/>
</dbReference>
<keyword evidence="1" id="KW-1133">Transmembrane helix</keyword>
<reference evidence="3" key="1">
    <citation type="submission" date="2020-11" db="EMBL/GenBank/DDBJ databases">
        <authorList>
            <consortium name="DOE Joint Genome Institute"/>
            <person name="Ahrendt S."/>
            <person name="Riley R."/>
            <person name="Andreopoulos W."/>
            <person name="Labutti K."/>
            <person name="Pangilinan J."/>
            <person name="Ruiz-Duenas F.J."/>
            <person name="Barrasa J.M."/>
            <person name="Sanchez-Garcia M."/>
            <person name="Camarero S."/>
            <person name="Miyauchi S."/>
            <person name="Serrano A."/>
            <person name="Linde D."/>
            <person name="Babiker R."/>
            <person name="Drula E."/>
            <person name="Ayuso-Fernandez I."/>
            <person name="Pacheco R."/>
            <person name="Padilla G."/>
            <person name="Ferreira P."/>
            <person name="Barriuso J."/>
            <person name="Kellner H."/>
            <person name="Castanera R."/>
            <person name="Alfaro M."/>
            <person name="Ramirez L."/>
            <person name="Pisabarro A.G."/>
            <person name="Kuo A."/>
            <person name="Tritt A."/>
            <person name="Lipzen A."/>
            <person name="He G."/>
            <person name="Yan M."/>
            <person name="Ng V."/>
            <person name="Cullen D."/>
            <person name="Martin F."/>
            <person name="Rosso M.-N."/>
            <person name="Henrissat B."/>
            <person name="Hibbett D."/>
            <person name="Martinez A.T."/>
            <person name="Grigoriev I.V."/>
        </authorList>
    </citation>
    <scope>NUCLEOTIDE SEQUENCE</scope>
    <source>
        <strain evidence="3">MF-IS2</strain>
    </source>
</reference>
<keyword evidence="1" id="KW-0812">Transmembrane</keyword>
<evidence type="ECO:0000259" key="2">
    <source>
        <dbReference type="Pfam" id="PF20151"/>
    </source>
</evidence>
<comment type="caution">
    <text evidence="3">The sequence shown here is derived from an EMBL/GenBank/DDBJ whole genome shotgun (WGS) entry which is preliminary data.</text>
</comment>
<gene>
    <name evidence="3" type="ORF">P691DRAFT_679289</name>
</gene>
<organism evidence="3 4">
    <name type="scientific">Macrolepiota fuliginosa MF-IS2</name>
    <dbReference type="NCBI Taxonomy" id="1400762"/>
    <lineage>
        <taxon>Eukaryota</taxon>
        <taxon>Fungi</taxon>
        <taxon>Dikarya</taxon>
        <taxon>Basidiomycota</taxon>
        <taxon>Agaricomycotina</taxon>
        <taxon>Agaricomycetes</taxon>
        <taxon>Agaricomycetidae</taxon>
        <taxon>Agaricales</taxon>
        <taxon>Agaricineae</taxon>
        <taxon>Agaricaceae</taxon>
        <taxon>Macrolepiota</taxon>
    </lineage>
</organism>
<dbReference type="Proteomes" id="UP000807342">
    <property type="component" value="Unassembled WGS sequence"/>
</dbReference>
<accession>A0A9P5X3V1</accession>
<feature type="transmembrane region" description="Helical" evidence="1">
    <location>
        <begin position="80"/>
        <end position="105"/>
    </location>
</feature>
<feature type="transmembrane region" description="Helical" evidence="1">
    <location>
        <begin position="31"/>
        <end position="49"/>
    </location>
</feature>
<evidence type="ECO:0000313" key="3">
    <source>
        <dbReference type="EMBL" id="KAF9443565.1"/>
    </source>
</evidence>
<keyword evidence="1" id="KW-0472">Membrane</keyword>
<feature type="transmembrane region" description="Helical" evidence="1">
    <location>
        <begin position="55"/>
        <end position="73"/>
    </location>
</feature>
<proteinExistence type="predicted"/>
<evidence type="ECO:0000313" key="4">
    <source>
        <dbReference type="Proteomes" id="UP000807342"/>
    </source>
</evidence>
<sequence length="241" mass="27212">FDLSLTFEMEVSYIWKAPWNMLKVLYIMSRYMPFIDVTAVVLSVCSRLLTCTWGFLHNTGVLGIFTLRTWAVWDGGKSLGIFLAVLFSTALLTVVVPFGLYLQSITYIASPVPHLFNCILQSPSILFSVSFAGAMVFDLTMLLLMTIRAVSSLRYGEKSDLMTVIYRDGIIYYAYAFGTSRLSRKILLEPPNLSAQSVPLSIFFTERVLHSVLSCRVVLHIREQNQQVVRVGAYEGVQLHK</sequence>
<dbReference type="EMBL" id="MU151459">
    <property type="protein sequence ID" value="KAF9443565.1"/>
    <property type="molecule type" value="Genomic_DNA"/>
</dbReference>
<dbReference type="AlphaFoldDB" id="A0A9P5X3V1"/>
<dbReference type="Pfam" id="PF20151">
    <property type="entry name" value="DUF6533"/>
    <property type="match status" value="1"/>
</dbReference>
<name>A0A9P5X3V1_9AGAR</name>
<feature type="non-terminal residue" evidence="3">
    <location>
        <position position="1"/>
    </location>
</feature>
<feature type="transmembrane region" description="Helical" evidence="1">
    <location>
        <begin position="125"/>
        <end position="145"/>
    </location>
</feature>
<feature type="domain" description="DUF6533" evidence="2">
    <location>
        <begin position="2"/>
        <end position="35"/>
    </location>
</feature>
<dbReference type="OrthoDB" id="2958007at2759"/>
<protein>
    <recommendedName>
        <fullName evidence="2">DUF6533 domain-containing protein</fullName>
    </recommendedName>
</protein>
<keyword evidence="4" id="KW-1185">Reference proteome</keyword>